<keyword evidence="3" id="KW-0677">Repeat</keyword>
<reference evidence="4 5" key="1">
    <citation type="submission" date="2019-07" db="EMBL/GenBank/DDBJ databases">
        <title>Whole genome shotgun sequence of Agrococcus baldri NBRC 103055.</title>
        <authorList>
            <person name="Hosoyama A."/>
            <person name="Uohara A."/>
            <person name="Ohji S."/>
            <person name="Ichikawa N."/>
        </authorList>
    </citation>
    <scope>NUCLEOTIDE SEQUENCE [LARGE SCALE GENOMIC DNA]</scope>
    <source>
        <strain evidence="4 5">NBRC 103055</strain>
    </source>
</reference>
<keyword evidence="2" id="KW-0808">Transferase</keyword>
<dbReference type="InterPro" id="IPR018357">
    <property type="entry name" value="Hexapep_transf_CS"/>
</dbReference>
<name>A0AA87R8Z2_9MICO</name>
<dbReference type="EMBL" id="BJUU01000001">
    <property type="protein sequence ID" value="GEK78814.1"/>
    <property type="molecule type" value="Genomic_DNA"/>
</dbReference>
<accession>A0AA87R8Z2</accession>
<proteinExistence type="inferred from homology"/>
<dbReference type="SUPFAM" id="SSF51161">
    <property type="entry name" value="Trimeric LpxA-like enzymes"/>
    <property type="match status" value="1"/>
</dbReference>
<dbReference type="Pfam" id="PF14602">
    <property type="entry name" value="Hexapep_2"/>
    <property type="match status" value="1"/>
</dbReference>
<dbReference type="Gene3D" id="2.160.10.10">
    <property type="entry name" value="Hexapeptide repeat proteins"/>
    <property type="match status" value="1"/>
</dbReference>
<protein>
    <recommendedName>
        <fullName evidence="6">Acyltransferase</fullName>
    </recommendedName>
</protein>
<gene>
    <name evidence="4" type="ORF">ABA31_01650</name>
</gene>
<organism evidence="4 5">
    <name type="scientific">Agrococcus baldri</name>
    <dbReference type="NCBI Taxonomy" id="153730"/>
    <lineage>
        <taxon>Bacteria</taxon>
        <taxon>Bacillati</taxon>
        <taxon>Actinomycetota</taxon>
        <taxon>Actinomycetes</taxon>
        <taxon>Micrococcales</taxon>
        <taxon>Microbacteriaceae</taxon>
        <taxon>Agrococcus</taxon>
    </lineage>
</organism>
<dbReference type="CDD" id="cd04647">
    <property type="entry name" value="LbH_MAT_like"/>
    <property type="match status" value="1"/>
</dbReference>
<dbReference type="InterPro" id="IPR001451">
    <property type="entry name" value="Hexapep"/>
</dbReference>
<dbReference type="InterPro" id="IPR051159">
    <property type="entry name" value="Hexapeptide_acetyltransf"/>
</dbReference>
<dbReference type="PANTHER" id="PTHR23416">
    <property type="entry name" value="SIALIC ACID SYNTHASE-RELATED"/>
    <property type="match status" value="1"/>
</dbReference>
<evidence type="ECO:0000313" key="5">
    <source>
        <dbReference type="Proteomes" id="UP000321749"/>
    </source>
</evidence>
<dbReference type="GO" id="GO:0008374">
    <property type="term" value="F:O-acyltransferase activity"/>
    <property type="evidence" value="ECO:0007669"/>
    <property type="project" value="TreeGrafter"/>
</dbReference>
<comment type="similarity">
    <text evidence="1">Belongs to the transferase hexapeptide repeat family.</text>
</comment>
<comment type="caution">
    <text evidence="4">The sequence shown here is derived from an EMBL/GenBank/DDBJ whole genome shotgun (WGS) entry which is preliminary data.</text>
</comment>
<dbReference type="PANTHER" id="PTHR23416:SF23">
    <property type="entry name" value="ACETYLTRANSFERASE C18B11.09C-RELATED"/>
    <property type="match status" value="1"/>
</dbReference>
<dbReference type="RefSeq" id="WP_146792213.1">
    <property type="nucleotide sequence ID" value="NZ_BJUU01000001.1"/>
</dbReference>
<dbReference type="InterPro" id="IPR011004">
    <property type="entry name" value="Trimer_LpxA-like_sf"/>
</dbReference>
<dbReference type="GO" id="GO:0005829">
    <property type="term" value="C:cytosol"/>
    <property type="evidence" value="ECO:0007669"/>
    <property type="project" value="TreeGrafter"/>
</dbReference>
<evidence type="ECO:0000256" key="3">
    <source>
        <dbReference type="ARBA" id="ARBA00022737"/>
    </source>
</evidence>
<dbReference type="Proteomes" id="UP000321749">
    <property type="component" value="Unassembled WGS sequence"/>
</dbReference>
<dbReference type="PROSITE" id="PS00101">
    <property type="entry name" value="HEXAPEP_TRANSFERASES"/>
    <property type="match status" value="1"/>
</dbReference>
<evidence type="ECO:0000256" key="2">
    <source>
        <dbReference type="ARBA" id="ARBA00022679"/>
    </source>
</evidence>
<dbReference type="AlphaFoldDB" id="A0AA87R8Z2"/>
<keyword evidence="5" id="KW-1185">Reference proteome</keyword>
<evidence type="ECO:0000313" key="4">
    <source>
        <dbReference type="EMBL" id="GEK78814.1"/>
    </source>
</evidence>
<sequence length="144" mass="14934">MRLTGDGQYRLASGSLIREHARVYVGPGATLSLGTAAVIGIRNTVNVEAGLTIGARSELSWDVEIMDTDFHDLTFADGRRHRRSAEIVIGEHALIGARAVLLKGVVVGDGAIVAAGAVVTKDVPPGTVVAGNPAAVVGRVTGWR</sequence>
<evidence type="ECO:0008006" key="6">
    <source>
        <dbReference type="Google" id="ProtNLM"/>
    </source>
</evidence>
<evidence type="ECO:0000256" key="1">
    <source>
        <dbReference type="ARBA" id="ARBA00007274"/>
    </source>
</evidence>